<sequence>MATRKKAPAEPAETVVACEHCRYFVPKDGRNECRRNPPTVAVDFEDGGVTSMFPLVDAGEWCGCWAPKLNS</sequence>
<accession>A0A375C9B2</accession>
<evidence type="ECO:0000313" key="1">
    <source>
        <dbReference type="EMBL" id="SOY65604.1"/>
    </source>
</evidence>
<gene>
    <name evidence="1" type="ORF">CBM2586_B10199</name>
</gene>
<proteinExistence type="predicted"/>
<dbReference type="AlphaFoldDB" id="A0A375C9B2"/>
<dbReference type="Proteomes" id="UP000257016">
    <property type="component" value="Unassembled WGS sequence"/>
</dbReference>
<comment type="caution">
    <text evidence="1">The sequence shown here is derived from an EMBL/GenBank/DDBJ whole genome shotgun (WGS) entry which is preliminary data.</text>
</comment>
<name>A0A375C9B2_9BURK</name>
<protein>
    <submittedName>
        <fullName evidence="1">Uncharacterized protein</fullName>
    </submittedName>
</protein>
<reference evidence="1" key="1">
    <citation type="submission" date="2018-01" db="EMBL/GenBank/DDBJ databases">
        <authorList>
            <person name="Clerissi C."/>
        </authorList>
    </citation>
    <scope>NUCLEOTIDE SEQUENCE</scope>
    <source>
        <strain evidence="1">Cupriavidus taiwanensis LMG 19430</strain>
    </source>
</reference>
<dbReference type="EMBL" id="OFSN01000015">
    <property type="protein sequence ID" value="SOY65604.1"/>
    <property type="molecule type" value="Genomic_DNA"/>
</dbReference>
<organism evidence="1">
    <name type="scientific">Cupriavidus taiwanensis</name>
    <dbReference type="NCBI Taxonomy" id="164546"/>
    <lineage>
        <taxon>Bacteria</taxon>
        <taxon>Pseudomonadati</taxon>
        <taxon>Pseudomonadota</taxon>
        <taxon>Betaproteobacteria</taxon>
        <taxon>Burkholderiales</taxon>
        <taxon>Burkholderiaceae</taxon>
        <taxon>Cupriavidus</taxon>
    </lineage>
</organism>